<comment type="caution">
    <text evidence="1">The sequence shown here is derived from an EMBL/GenBank/DDBJ whole genome shotgun (WGS) entry which is preliminary data.</text>
</comment>
<evidence type="ECO:0000313" key="2">
    <source>
        <dbReference type="Proteomes" id="UP001218218"/>
    </source>
</evidence>
<dbReference type="AlphaFoldDB" id="A0AAD6Z6K5"/>
<evidence type="ECO:0000313" key="1">
    <source>
        <dbReference type="EMBL" id="KAJ7310103.1"/>
    </source>
</evidence>
<protein>
    <submittedName>
        <fullName evidence="1">Uncharacterized protein</fullName>
    </submittedName>
</protein>
<reference evidence="1" key="1">
    <citation type="submission" date="2023-03" db="EMBL/GenBank/DDBJ databases">
        <title>Massive genome expansion in bonnet fungi (Mycena s.s.) driven by repeated elements and novel gene families across ecological guilds.</title>
        <authorList>
            <consortium name="Lawrence Berkeley National Laboratory"/>
            <person name="Harder C.B."/>
            <person name="Miyauchi S."/>
            <person name="Viragh M."/>
            <person name="Kuo A."/>
            <person name="Thoen E."/>
            <person name="Andreopoulos B."/>
            <person name="Lu D."/>
            <person name="Skrede I."/>
            <person name="Drula E."/>
            <person name="Henrissat B."/>
            <person name="Morin E."/>
            <person name="Kohler A."/>
            <person name="Barry K."/>
            <person name="LaButti K."/>
            <person name="Morin E."/>
            <person name="Salamov A."/>
            <person name="Lipzen A."/>
            <person name="Mereny Z."/>
            <person name="Hegedus B."/>
            <person name="Baldrian P."/>
            <person name="Stursova M."/>
            <person name="Weitz H."/>
            <person name="Taylor A."/>
            <person name="Grigoriev I.V."/>
            <person name="Nagy L.G."/>
            <person name="Martin F."/>
            <person name="Kauserud H."/>
        </authorList>
    </citation>
    <scope>NUCLEOTIDE SEQUENCE</scope>
    <source>
        <strain evidence="1">CBHHK002</strain>
    </source>
</reference>
<organism evidence="1 2">
    <name type="scientific">Mycena albidolilacea</name>
    <dbReference type="NCBI Taxonomy" id="1033008"/>
    <lineage>
        <taxon>Eukaryota</taxon>
        <taxon>Fungi</taxon>
        <taxon>Dikarya</taxon>
        <taxon>Basidiomycota</taxon>
        <taxon>Agaricomycotina</taxon>
        <taxon>Agaricomycetes</taxon>
        <taxon>Agaricomycetidae</taxon>
        <taxon>Agaricales</taxon>
        <taxon>Marasmiineae</taxon>
        <taxon>Mycenaceae</taxon>
        <taxon>Mycena</taxon>
    </lineage>
</organism>
<gene>
    <name evidence="1" type="ORF">DFH08DRAFT_1046685</name>
</gene>
<sequence length="613" mass="69033">MGMTATGIGYIRCFKIVQSATNGAGLSIWLGLEIILSLLRMGMRAVNPTTDDPLEPITILEKAPHEAKKFCIGCWRIASSLWTSMPLSSTSLVNLVLGVLQQQVYHLLEPNAQVIEQTLRALAERTDIRNGSPITIYVSDHTNTQRPWRIGDQELELLYSSFFNLIRLIAQNKGDNVVIMLNASYPGLEPDVAINLEMQPFVILAACSEGLVAAVDDDEHLGLFTKSLIALLKSSKFEELTYQGLIARVQLGTTRTEMYSGWVASGGWSVVAFMIRATVTEVTASVGISSRTGFGASFGMTRFSGTSVETETRPDWPRPSCIGAMKNRPIFSGLKKSVQTSVDSERSVITLVLELTIGYIKLLTQVKNSRVKWSRKGLHGSNPNLTDDYIGEQFRIGPRSIDIAYIEICTRYDSWYSRVLRIEFFEYLVLSFERKSVLLECNNTSHERSKWTRKKKVQPSSLWCKLESNGRARLAWISMPSLWISTGLQFENEFLGESLHYGSSPTRFHTSDVHVVTTTEESGAGASMALMCWRSRDRISERESRQGRVEETRRLSRNMAYWTDSLNSSCVDRVLESLRQPLEATWWLIRHAAGARKKNQIQRWRASGNKEKQ</sequence>
<dbReference type="Proteomes" id="UP001218218">
    <property type="component" value="Unassembled WGS sequence"/>
</dbReference>
<dbReference type="EMBL" id="JARIHO010000079">
    <property type="protein sequence ID" value="KAJ7310103.1"/>
    <property type="molecule type" value="Genomic_DNA"/>
</dbReference>
<accession>A0AAD6Z6K5</accession>
<keyword evidence="2" id="KW-1185">Reference proteome</keyword>
<name>A0AAD6Z6K5_9AGAR</name>
<proteinExistence type="predicted"/>